<dbReference type="SMART" id="SM00278">
    <property type="entry name" value="HhH1"/>
    <property type="match status" value="2"/>
</dbReference>
<dbReference type="Proteomes" id="UP000623842">
    <property type="component" value="Unassembled WGS sequence"/>
</dbReference>
<feature type="domain" description="Helix-hairpin-helix DNA-binding motif class 1" evidence="2">
    <location>
        <begin position="81"/>
        <end position="100"/>
    </location>
</feature>
<name>A0A919BQM1_9GAMM</name>
<dbReference type="InterPro" id="IPR004509">
    <property type="entry name" value="Competence_ComEA_HhH"/>
</dbReference>
<gene>
    <name evidence="3" type="ORF">GCM10017161_39510</name>
</gene>
<dbReference type="InterPro" id="IPR003583">
    <property type="entry name" value="Hlx-hairpin-Hlx_DNA-bd_motif"/>
</dbReference>
<dbReference type="GO" id="GO:0006281">
    <property type="term" value="P:DNA repair"/>
    <property type="evidence" value="ECO:0007669"/>
    <property type="project" value="InterPro"/>
</dbReference>
<dbReference type="PANTHER" id="PTHR21180:SF32">
    <property type="entry name" value="ENDONUCLEASE_EXONUCLEASE_PHOSPHATASE FAMILY DOMAIN-CONTAINING PROTEIN 1"/>
    <property type="match status" value="1"/>
</dbReference>
<comment type="caution">
    <text evidence="3">The sequence shown here is derived from an EMBL/GenBank/DDBJ whole genome shotgun (WGS) entry which is preliminary data.</text>
</comment>
<keyword evidence="1" id="KW-0732">Signal</keyword>
<evidence type="ECO:0000313" key="4">
    <source>
        <dbReference type="Proteomes" id="UP000623842"/>
    </source>
</evidence>
<protein>
    <recommendedName>
        <fullName evidence="2">Helix-hairpin-helix DNA-binding motif class 1 domain-containing protein</fullName>
    </recommendedName>
</protein>
<accession>A0A919BQM1</accession>
<dbReference type="GO" id="GO:0015627">
    <property type="term" value="C:type II protein secretion system complex"/>
    <property type="evidence" value="ECO:0007669"/>
    <property type="project" value="TreeGrafter"/>
</dbReference>
<sequence length="103" mass="11018">MKTLTTLLIAAIVSCTALIAHSKDNETPTSLEQAQLQTQQSSVNVNTADVDTLSTLKGVGKKKALAIIEYRDTYGGFLSKDDLLNVQGIGKKILTDNAARIVL</sequence>
<dbReference type="EMBL" id="BNCK01000012">
    <property type="protein sequence ID" value="GHG06002.1"/>
    <property type="molecule type" value="Genomic_DNA"/>
</dbReference>
<evidence type="ECO:0000259" key="2">
    <source>
        <dbReference type="SMART" id="SM00278"/>
    </source>
</evidence>
<dbReference type="AlphaFoldDB" id="A0A919BQM1"/>
<dbReference type="RefSeq" id="WP_189774293.1">
    <property type="nucleotide sequence ID" value="NZ_BNCK01000012.1"/>
</dbReference>
<feature type="chain" id="PRO_5037884988" description="Helix-hairpin-helix DNA-binding motif class 1 domain-containing protein" evidence="1">
    <location>
        <begin position="23"/>
        <end position="103"/>
    </location>
</feature>
<dbReference type="GO" id="GO:0003677">
    <property type="term" value="F:DNA binding"/>
    <property type="evidence" value="ECO:0007669"/>
    <property type="project" value="InterPro"/>
</dbReference>
<evidence type="ECO:0000256" key="1">
    <source>
        <dbReference type="SAM" id="SignalP"/>
    </source>
</evidence>
<dbReference type="GO" id="GO:0015628">
    <property type="term" value="P:protein secretion by the type II secretion system"/>
    <property type="evidence" value="ECO:0007669"/>
    <property type="project" value="TreeGrafter"/>
</dbReference>
<dbReference type="PANTHER" id="PTHR21180">
    <property type="entry name" value="ENDONUCLEASE/EXONUCLEASE/PHOSPHATASE FAMILY DOMAIN-CONTAINING PROTEIN 1"/>
    <property type="match status" value="1"/>
</dbReference>
<evidence type="ECO:0000313" key="3">
    <source>
        <dbReference type="EMBL" id="GHG06002.1"/>
    </source>
</evidence>
<feature type="domain" description="Helix-hairpin-helix DNA-binding motif class 1" evidence="2">
    <location>
        <begin position="51"/>
        <end position="70"/>
    </location>
</feature>
<feature type="signal peptide" evidence="1">
    <location>
        <begin position="1"/>
        <end position="22"/>
    </location>
</feature>
<dbReference type="Gene3D" id="1.10.150.280">
    <property type="entry name" value="AF1531-like domain"/>
    <property type="match status" value="1"/>
</dbReference>
<dbReference type="Pfam" id="PF12836">
    <property type="entry name" value="HHH_3"/>
    <property type="match status" value="1"/>
</dbReference>
<keyword evidence="4" id="KW-1185">Reference proteome</keyword>
<dbReference type="InterPro" id="IPR051675">
    <property type="entry name" value="Endo/Exo/Phosphatase_dom_1"/>
</dbReference>
<dbReference type="PROSITE" id="PS51257">
    <property type="entry name" value="PROKAR_LIPOPROTEIN"/>
    <property type="match status" value="1"/>
</dbReference>
<dbReference type="NCBIfam" id="TIGR00426">
    <property type="entry name" value="competence protein ComEA helix-hairpin-helix repeat region"/>
    <property type="match status" value="1"/>
</dbReference>
<dbReference type="SUPFAM" id="SSF47781">
    <property type="entry name" value="RuvA domain 2-like"/>
    <property type="match status" value="1"/>
</dbReference>
<reference evidence="3" key="2">
    <citation type="submission" date="2020-09" db="EMBL/GenBank/DDBJ databases">
        <authorList>
            <person name="Sun Q."/>
            <person name="Kim S."/>
        </authorList>
    </citation>
    <scope>NUCLEOTIDE SEQUENCE</scope>
    <source>
        <strain evidence="3">KCTC 42731</strain>
    </source>
</reference>
<proteinExistence type="predicted"/>
<reference evidence="3" key="1">
    <citation type="journal article" date="2014" name="Int. J. Syst. Evol. Microbiol.">
        <title>Complete genome sequence of Corynebacterium casei LMG S-19264T (=DSM 44701T), isolated from a smear-ripened cheese.</title>
        <authorList>
            <consortium name="US DOE Joint Genome Institute (JGI-PGF)"/>
            <person name="Walter F."/>
            <person name="Albersmeier A."/>
            <person name="Kalinowski J."/>
            <person name="Ruckert C."/>
        </authorList>
    </citation>
    <scope>NUCLEOTIDE SEQUENCE</scope>
    <source>
        <strain evidence="3">KCTC 42731</strain>
    </source>
</reference>
<organism evidence="3 4">
    <name type="scientific">Thalassotalea marina</name>
    <dbReference type="NCBI Taxonomy" id="1673741"/>
    <lineage>
        <taxon>Bacteria</taxon>
        <taxon>Pseudomonadati</taxon>
        <taxon>Pseudomonadota</taxon>
        <taxon>Gammaproteobacteria</taxon>
        <taxon>Alteromonadales</taxon>
        <taxon>Colwelliaceae</taxon>
        <taxon>Thalassotalea</taxon>
    </lineage>
</organism>
<dbReference type="InterPro" id="IPR010994">
    <property type="entry name" value="RuvA_2-like"/>
</dbReference>